<keyword evidence="1" id="KW-1133">Transmembrane helix</keyword>
<gene>
    <name evidence="2" type="ORF">M9B40_05415</name>
</gene>
<feature type="transmembrane region" description="Helical" evidence="1">
    <location>
        <begin position="107"/>
        <end position="124"/>
    </location>
</feature>
<reference evidence="2" key="1">
    <citation type="submission" date="2022-05" db="EMBL/GenBank/DDBJ databases">
        <title>Single-amplified genomics reveal most streamlined microbe among free-living bacteria.</title>
        <authorList>
            <person name="Roda-Garcia J."/>
            <person name="Haro-Moreno J.M."/>
            <person name="Rodriguez-Valera F."/>
            <person name="Almagro-Moreno S."/>
            <person name="Lopez-Perez M."/>
        </authorList>
    </citation>
    <scope>NUCLEOTIDE SEQUENCE</scope>
    <source>
        <strain evidence="2">TMED112-D2-2</strain>
    </source>
</reference>
<dbReference type="EMBL" id="CP097966">
    <property type="protein sequence ID" value="URQ63164.1"/>
    <property type="molecule type" value="Genomic_DNA"/>
</dbReference>
<evidence type="ECO:0000313" key="2">
    <source>
        <dbReference type="EMBL" id="URQ63164.1"/>
    </source>
</evidence>
<sequence length="128" mass="14520">MNRKFIYYIIFAISFLLFSVVQDYIRPNYDGANGIIIYFLGVAPNFLPGIGLPALLYVVIPEVSKSNSSLFKNRLYWSVGISISGLIANEFITIFTPGRGVFDWNDILWTIIGAGLFILIQRRFRSTV</sequence>
<dbReference type="Proteomes" id="UP001056381">
    <property type="component" value="Chromosome"/>
</dbReference>
<accession>A0A9Q8TZ40</accession>
<organism evidence="2 3">
    <name type="scientific">SAR86 cluster bacterium</name>
    <dbReference type="NCBI Taxonomy" id="2030880"/>
    <lineage>
        <taxon>Bacteria</taxon>
        <taxon>Pseudomonadati</taxon>
        <taxon>Pseudomonadota</taxon>
        <taxon>Gammaproteobacteria</taxon>
        <taxon>SAR86 cluster</taxon>
    </lineage>
</organism>
<feature type="transmembrane region" description="Helical" evidence="1">
    <location>
        <begin position="37"/>
        <end position="63"/>
    </location>
</feature>
<dbReference type="AlphaFoldDB" id="A0A9Q8TZ40"/>
<evidence type="ECO:0000256" key="1">
    <source>
        <dbReference type="SAM" id="Phobius"/>
    </source>
</evidence>
<evidence type="ECO:0008006" key="4">
    <source>
        <dbReference type="Google" id="ProtNLM"/>
    </source>
</evidence>
<keyword evidence="1" id="KW-0472">Membrane</keyword>
<name>A0A9Q8TZ40_9GAMM</name>
<evidence type="ECO:0000313" key="3">
    <source>
        <dbReference type="Proteomes" id="UP001056381"/>
    </source>
</evidence>
<feature type="transmembrane region" description="Helical" evidence="1">
    <location>
        <begin position="75"/>
        <end position="95"/>
    </location>
</feature>
<protein>
    <recommendedName>
        <fullName evidence="4">VanZ family protein</fullName>
    </recommendedName>
</protein>
<proteinExistence type="predicted"/>
<keyword evidence="1" id="KW-0812">Transmembrane</keyword>
<feature type="transmembrane region" description="Helical" evidence="1">
    <location>
        <begin position="5"/>
        <end position="25"/>
    </location>
</feature>
<keyword evidence="3" id="KW-1185">Reference proteome</keyword>